<evidence type="ECO:0000256" key="1">
    <source>
        <dbReference type="ARBA" id="ARBA00022448"/>
    </source>
</evidence>
<keyword evidence="1" id="KW-0813">Transport</keyword>
<dbReference type="PANTHER" id="PTHR42781:SF4">
    <property type="entry name" value="SPERMIDINE_PUTRESCINE IMPORT ATP-BINDING PROTEIN POTA"/>
    <property type="match status" value="1"/>
</dbReference>
<gene>
    <name evidence="5" type="ORF">MNBD_ALPHA09-2183</name>
</gene>
<evidence type="ECO:0000313" key="5">
    <source>
        <dbReference type="EMBL" id="VAW10335.1"/>
    </source>
</evidence>
<dbReference type="EMBL" id="UOEM01000010">
    <property type="protein sequence ID" value="VAW10335.1"/>
    <property type="molecule type" value="Genomic_DNA"/>
</dbReference>
<sequence length="248" mass="26597">MLEVVASAKSTAPTLVELRDVVFMAGGKRHIDNLSFRLALGAMTAIMGPNGAGKSLTLRLLQGLLEPAGGSIVWSKGLAHAPDRHRASIVFQKPVLLRRSVAANLRHALSVYGVPAYGQAKLVDKYLAMGGLLDLKSRPARVLSGGEQQRLSIVRALAAEPDLLLLDEPTASLDPQATQMIEALITEAHARGTTIVLVTHDPGQAMRVAQDIVFIHGGRVTEHSPADRFFEHPTSDAARAYLEGRLLL</sequence>
<dbReference type="InterPro" id="IPR003439">
    <property type="entry name" value="ABC_transporter-like_ATP-bd"/>
</dbReference>
<dbReference type="InterPro" id="IPR003593">
    <property type="entry name" value="AAA+_ATPase"/>
</dbReference>
<keyword evidence="3 5" id="KW-0067">ATP-binding</keyword>
<name>A0A3B0SWK2_9ZZZZ</name>
<organism evidence="5">
    <name type="scientific">hydrothermal vent metagenome</name>
    <dbReference type="NCBI Taxonomy" id="652676"/>
    <lineage>
        <taxon>unclassified sequences</taxon>
        <taxon>metagenomes</taxon>
        <taxon>ecological metagenomes</taxon>
    </lineage>
</organism>
<protein>
    <submittedName>
        <fullName evidence="5">Tungstate ABC transporter, ATP-binding protein</fullName>
    </submittedName>
</protein>
<accession>A0A3B0SWK2</accession>
<dbReference type="SUPFAM" id="SSF52540">
    <property type="entry name" value="P-loop containing nucleoside triphosphate hydrolases"/>
    <property type="match status" value="1"/>
</dbReference>
<dbReference type="GO" id="GO:0005524">
    <property type="term" value="F:ATP binding"/>
    <property type="evidence" value="ECO:0007669"/>
    <property type="project" value="UniProtKB-KW"/>
</dbReference>
<feature type="domain" description="ABC transporter" evidence="4">
    <location>
        <begin position="16"/>
        <end position="242"/>
    </location>
</feature>
<evidence type="ECO:0000256" key="3">
    <source>
        <dbReference type="ARBA" id="ARBA00022840"/>
    </source>
</evidence>
<dbReference type="GO" id="GO:0016887">
    <property type="term" value="F:ATP hydrolysis activity"/>
    <property type="evidence" value="ECO:0007669"/>
    <property type="project" value="InterPro"/>
</dbReference>
<evidence type="ECO:0000256" key="2">
    <source>
        <dbReference type="ARBA" id="ARBA00022741"/>
    </source>
</evidence>
<dbReference type="InterPro" id="IPR017871">
    <property type="entry name" value="ABC_transporter-like_CS"/>
</dbReference>
<dbReference type="InterPro" id="IPR027417">
    <property type="entry name" value="P-loop_NTPase"/>
</dbReference>
<keyword evidence="2" id="KW-0547">Nucleotide-binding</keyword>
<dbReference type="Pfam" id="PF00005">
    <property type="entry name" value="ABC_tran"/>
    <property type="match status" value="1"/>
</dbReference>
<reference evidence="5" key="1">
    <citation type="submission" date="2018-06" db="EMBL/GenBank/DDBJ databases">
        <authorList>
            <person name="Zhirakovskaya E."/>
        </authorList>
    </citation>
    <scope>NUCLEOTIDE SEQUENCE</scope>
</reference>
<dbReference type="AlphaFoldDB" id="A0A3B0SWK2"/>
<dbReference type="PROSITE" id="PS50893">
    <property type="entry name" value="ABC_TRANSPORTER_2"/>
    <property type="match status" value="1"/>
</dbReference>
<dbReference type="InterPro" id="IPR050093">
    <property type="entry name" value="ABC_SmlMolc_Importer"/>
</dbReference>
<evidence type="ECO:0000259" key="4">
    <source>
        <dbReference type="PROSITE" id="PS50893"/>
    </source>
</evidence>
<dbReference type="PANTHER" id="PTHR42781">
    <property type="entry name" value="SPERMIDINE/PUTRESCINE IMPORT ATP-BINDING PROTEIN POTA"/>
    <property type="match status" value="1"/>
</dbReference>
<dbReference type="SMART" id="SM00382">
    <property type="entry name" value="AAA"/>
    <property type="match status" value="1"/>
</dbReference>
<proteinExistence type="predicted"/>
<dbReference type="Gene3D" id="3.40.50.300">
    <property type="entry name" value="P-loop containing nucleotide triphosphate hydrolases"/>
    <property type="match status" value="1"/>
</dbReference>
<dbReference type="PROSITE" id="PS00211">
    <property type="entry name" value="ABC_TRANSPORTER_1"/>
    <property type="match status" value="1"/>
</dbReference>